<evidence type="ECO:0000313" key="2">
    <source>
        <dbReference type="EMBL" id="KAF3843144.1"/>
    </source>
</evidence>
<evidence type="ECO:0000313" key="3">
    <source>
        <dbReference type="Proteomes" id="UP000518266"/>
    </source>
</evidence>
<proteinExistence type="predicted"/>
<feature type="compositionally biased region" description="Basic and acidic residues" evidence="1">
    <location>
        <begin position="14"/>
        <end position="31"/>
    </location>
</feature>
<sequence>MRAKSETRQAPQDQEARVRTTHPGRDGRERGACGQRGRRFPPESHGEPGCGSAKLNLCGRANWIGIAPIAAGAIEERPGPAEARYPTATEENQPESVSPKSMSIVAEQPPRWSRPGQHFPKI</sequence>
<dbReference type="AlphaFoldDB" id="A0A7J5Y150"/>
<dbReference type="Proteomes" id="UP000518266">
    <property type="component" value="Unassembled WGS sequence"/>
</dbReference>
<feature type="region of interest" description="Disordered" evidence="1">
    <location>
        <begin position="1"/>
        <end position="51"/>
    </location>
</feature>
<feature type="compositionally biased region" description="Polar residues" evidence="1">
    <location>
        <begin position="89"/>
        <end position="101"/>
    </location>
</feature>
<keyword evidence="3" id="KW-1185">Reference proteome</keyword>
<evidence type="ECO:0000256" key="1">
    <source>
        <dbReference type="SAM" id="MobiDB-lite"/>
    </source>
</evidence>
<name>A0A7J5Y150_DISMA</name>
<gene>
    <name evidence="2" type="ORF">F7725_001993</name>
</gene>
<feature type="region of interest" description="Disordered" evidence="1">
    <location>
        <begin position="73"/>
        <end position="122"/>
    </location>
</feature>
<organism evidence="2 3">
    <name type="scientific">Dissostichus mawsoni</name>
    <name type="common">Antarctic cod</name>
    <dbReference type="NCBI Taxonomy" id="36200"/>
    <lineage>
        <taxon>Eukaryota</taxon>
        <taxon>Metazoa</taxon>
        <taxon>Chordata</taxon>
        <taxon>Craniata</taxon>
        <taxon>Vertebrata</taxon>
        <taxon>Euteleostomi</taxon>
        <taxon>Actinopterygii</taxon>
        <taxon>Neopterygii</taxon>
        <taxon>Teleostei</taxon>
        <taxon>Neoteleostei</taxon>
        <taxon>Acanthomorphata</taxon>
        <taxon>Eupercaria</taxon>
        <taxon>Perciformes</taxon>
        <taxon>Notothenioidei</taxon>
        <taxon>Nototheniidae</taxon>
        <taxon>Dissostichus</taxon>
    </lineage>
</organism>
<protein>
    <submittedName>
        <fullName evidence="2">Uncharacterized protein</fullName>
    </submittedName>
</protein>
<reference evidence="2 3" key="1">
    <citation type="submission" date="2020-03" db="EMBL/GenBank/DDBJ databases">
        <title>Dissostichus mawsoni Genome sequencing and assembly.</title>
        <authorList>
            <person name="Park H."/>
        </authorList>
    </citation>
    <scope>NUCLEOTIDE SEQUENCE [LARGE SCALE GENOMIC DNA]</scope>
    <source>
        <strain evidence="2">DM0001</strain>
        <tissue evidence="2">Muscle</tissue>
    </source>
</reference>
<dbReference type="EMBL" id="JAAKFY010000018">
    <property type="protein sequence ID" value="KAF3843144.1"/>
    <property type="molecule type" value="Genomic_DNA"/>
</dbReference>
<comment type="caution">
    <text evidence="2">The sequence shown here is derived from an EMBL/GenBank/DDBJ whole genome shotgun (WGS) entry which is preliminary data.</text>
</comment>
<accession>A0A7J5Y150</accession>